<dbReference type="SUPFAM" id="SSF46689">
    <property type="entry name" value="Homeodomain-like"/>
    <property type="match status" value="1"/>
</dbReference>
<evidence type="ECO:0000256" key="2">
    <source>
        <dbReference type="ARBA" id="ARBA00023125"/>
    </source>
</evidence>
<dbReference type="SMART" id="SM00342">
    <property type="entry name" value="HTH_ARAC"/>
    <property type="match status" value="1"/>
</dbReference>
<dbReference type="InterPro" id="IPR018060">
    <property type="entry name" value="HTH_AraC"/>
</dbReference>
<evidence type="ECO:0000259" key="4">
    <source>
        <dbReference type="PROSITE" id="PS01124"/>
    </source>
</evidence>
<dbReference type="AlphaFoldDB" id="A0A2W2AL16"/>
<organism evidence="5 6">
    <name type="scientific">Aestuariivirga litoralis</name>
    <dbReference type="NCBI Taxonomy" id="2650924"/>
    <lineage>
        <taxon>Bacteria</taxon>
        <taxon>Pseudomonadati</taxon>
        <taxon>Pseudomonadota</taxon>
        <taxon>Alphaproteobacteria</taxon>
        <taxon>Hyphomicrobiales</taxon>
        <taxon>Aestuariivirgaceae</taxon>
        <taxon>Aestuariivirga</taxon>
    </lineage>
</organism>
<dbReference type="GO" id="GO:0005829">
    <property type="term" value="C:cytosol"/>
    <property type="evidence" value="ECO:0007669"/>
    <property type="project" value="TreeGrafter"/>
</dbReference>
<dbReference type="Gene3D" id="1.10.10.60">
    <property type="entry name" value="Homeodomain-like"/>
    <property type="match status" value="1"/>
</dbReference>
<dbReference type="InterPro" id="IPR032687">
    <property type="entry name" value="AraC-type_N"/>
</dbReference>
<name>A0A2W2AL16_9HYPH</name>
<dbReference type="GO" id="GO:0000976">
    <property type="term" value="F:transcription cis-regulatory region binding"/>
    <property type="evidence" value="ECO:0007669"/>
    <property type="project" value="TreeGrafter"/>
</dbReference>
<evidence type="ECO:0000256" key="1">
    <source>
        <dbReference type="ARBA" id="ARBA00023015"/>
    </source>
</evidence>
<reference evidence="6" key="1">
    <citation type="submission" date="2018-06" db="EMBL/GenBank/DDBJ databases">
        <title>Aestuariibacter litoralis strain KCTC 52945T.</title>
        <authorList>
            <person name="Li X."/>
            <person name="Salam N."/>
            <person name="Li J.-L."/>
            <person name="Chen Y.-M."/>
            <person name="Yang Z.-W."/>
            <person name="Zhang L.-Y."/>
            <person name="Han M.-X."/>
            <person name="Xiao M."/>
            <person name="Li W.-J."/>
        </authorList>
    </citation>
    <scope>NUCLEOTIDE SEQUENCE [LARGE SCALE GENOMIC DNA]</scope>
    <source>
        <strain evidence="6">KCTC 52945</strain>
    </source>
</reference>
<dbReference type="RefSeq" id="WP_111199072.1">
    <property type="nucleotide sequence ID" value="NZ_QKVK01000006.1"/>
</dbReference>
<evidence type="ECO:0000313" key="6">
    <source>
        <dbReference type="Proteomes" id="UP000248795"/>
    </source>
</evidence>
<keyword evidence="6" id="KW-1185">Reference proteome</keyword>
<keyword evidence="1" id="KW-0805">Transcription regulation</keyword>
<dbReference type="PANTHER" id="PTHR47894">
    <property type="entry name" value="HTH-TYPE TRANSCRIPTIONAL REGULATOR GADX"/>
    <property type="match status" value="1"/>
</dbReference>
<dbReference type="InterPro" id="IPR009057">
    <property type="entry name" value="Homeodomain-like_sf"/>
</dbReference>
<dbReference type="PANTHER" id="PTHR47894:SF1">
    <property type="entry name" value="HTH-TYPE TRANSCRIPTIONAL REGULATOR VQSM"/>
    <property type="match status" value="1"/>
</dbReference>
<keyword evidence="2" id="KW-0238">DNA-binding</keyword>
<dbReference type="EMBL" id="QKVK01000006">
    <property type="protein sequence ID" value="PZF76235.1"/>
    <property type="molecule type" value="Genomic_DNA"/>
</dbReference>
<dbReference type="GO" id="GO:0003700">
    <property type="term" value="F:DNA-binding transcription factor activity"/>
    <property type="evidence" value="ECO:0007669"/>
    <property type="project" value="InterPro"/>
</dbReference>
<protein>
    <recommendedName>
        <fullName evidence="4">HTH araC/xylS-type domain-containing protein</fullName>
    </recommendedName>
</protein>
<proteinExistence type="predicted"/>
<evidence type="ECO:0000313" key="5">
    <source>
        <dbReference type="EMBL" id="PZF76235.1"/>
    </source>
</evidence>
<comment type="caution">
    <text evidence="5">The sequence shown here is derived from an EMBL/GenBank/DDBJ whole genome shotgun (WGS) entry which is preliminary data.</text>
</comment>
<feature type="domain" description="HTH araC/xylS-type" evidence="4">
    <location>
        <begin position="229"/>
        <end position="327"/>
    </location>
</feature>
<dbReference type="PROSITE" id="PS01124">
    <property type="entry name" value="HTH_ARAC_FAMILY_2"/>
    <property type="match status" value="1"/>
</dbReference>
<gene>
    <name evidence="5" type="ORF">DK847_13615</name>
</gene>
<dbReference type="Pfam" id="PF12833">
    <property type="entry name" value="HTH_18"/>
    <property type="match status" value="1"/>
</dbReference>
<sequence length="338" mass="36577">MQRVGVLVELPRVLREHGADPDQVLMEVGVAASLLSDPDNHIPMIQVCDLAACCAEATGQDGFWMKLGTEVRLHHMGVIGELMSCASNLREALADLVMLHPRYAEGGGPYLMNWGDDALLIGYRLHLPHRRGATHMARGAVSFGFHLVQQLSGATAREVLVSLPPPTDRTPYAGIFGAAKLRFGAHHFGLVYDREALQTPMQAADPAVRQGRLAAAAQWLQSQQPDLGERVMRVLVPSVLAGGISLAEASERLGTTPATLVRDLRRQGTSFRKLLNRTRFEMAGQFLLDTRMSIAEVAATLGYSEISAFNRFFAGIGGAPPAEWRAMAMQAAAPAPQP</sequence>
<accession>A0A2W2AL16</accession>
<keyword evidence="3" id="KW-0804">Transcription</keyword>
<dbReference type="Pfam" id="PF12625">
    <property type="entry name" value="Arabinose_bd"/>
    <property type="match status" value="1"/>
</dbReference>
<dbReference type="Proteomes" id="UP000248795">
    <property type="component" value="Unassembled WGS sequence"/>
</dbReference>
<evidence type="ECO:0000256" key="3">
    <source>
        <dbReference type="ARBA" id="ARBA00023163"/>
    </source>
</evidence>